<name>A0A8D0L741_SPHPU</name>
<evidence type="ECO:0000256" key="7">
    <source>
        <dbReference type="SAM" id="MobiDB-lite"/>
    </source>
</evidence>
<proteinExistence type="predicted"/>
<dbReference type="GO" id="GO:0003723">
    <property type="term" value="F:RNA binding"/>
    <property type="evidence" value="ECO:0007669"/>
    <property type="project" value="TreeGrafter"/>
</dbReference>
<sequence length="210" mass="23420">MFGGYEDIEAYEDDLYREESSSELSVDSEVEFHLYSQIHYAQSLREVSGHEETAETDSRERQGQSSNSVNNQDKQKGLIVISDSDVIQISDAPEVIILSDTPDEDSVYKSKVKKSATSLSPGQNKERRANKKSMSVFDAGSHIIHEILVIEDSSSDKEEEMSSVSESDHVESWMLLGCSAEDKDENILLNLEGCESSVSEGQYFSVDNTE</sequence>
<evidence type="ECO:0000256" key="4">
    <source>
        <dbReference type="ARBA" id="ARBA00022771"/>
    </source>
</evidence>
<evidence type="ECO:0000313" key="9">
    <source>
        <dbReference type="Proteomes" id="UP000694392"/>
    </source>
</evidence>
<feature type="compositionally biased region" description="Polar residues" evidence="7">
    <location>
        <begin position="63"/>
        <end position="72"/>
    </location>
</feature>
<dbReference type="OMA" id="KNIRVQP"/>
<feature type="compositionally biased region" description="Basic and acidic residues" evidence="7">
    <location>
        <begin position="47"/>
        <end position="62"/>
    </location>
</feature>
<dbReference type="GO" id="GO:0071031">
    <property type="term" value="P:nuclear mRNA surveillance of mRNA 3'-end processing"/>
    <property type="evidence" value="ECO:0007669"/>
    <property type="project" value="TreeGrafter"/>
</dbReference>
<keyword evidence="5" id="KW-0862">Zinc</keyword>
<reference evidence="8" key="2">
    <citation type="submission" date="2025-09" db="UniProtKB">
        <authorList>
            <consortium name="Ensembl"/>
        </authorList>
    </citation>
    <scope>IDENTIFICATION</scope>
</reference>
<dbReference type="GO" id="GO:0071039">
    <property type="term" value="P:nuclear polyadenylation-dependent CUT catabolic process"/>
    <property type="evidence" value="ECO:0007669"/>
    <property type="project" value="TreeGrafter"/>
</dbReference>
<reference evidence="8" key="1">
    <citation type="submission" date="2025-08" db="UniProtKB">
        <authorList>
            <consortium name="Ensembl"/>
        </authorList>
    </citation>
    <scope>IDENTIFICATION</scope>
</reference>
<comment type="subcellular location">
    <subcellularLocation>
        <location evidence="1">Nucleus</location>
    </subcellularLocation>
</comment>
<protein>
    <recommendedName>
        <fullName evidence="10">Zinc finger CCHC domain-containing protein 7</fullName>
    </recommendedName>
</protein>
<feature type="compositionally biased region" description="Acidic residues" evidence="7">
    <location>
        <begin position="1"/>
        <end position="16"/>
    </location>
</feature>
<evidence type="ECO:0000256" key="2">
    <source>
        <dbReference type="ARBA" id="ARBA00022723"/>
    </source>
</evidence>
<feature type="region of interest" description="Disordered" evidence="7">
    <location>
        <begin position="1"/>
        <end position="25"/>
    </location>
</feature>
<dbReference type="GO" id="GO:0071038">
    <property type="term" value="P:TRAMP-dependent tRNA surveillance pathway"/>
    <property type="evidence" value="ECO:0007669"/>
    <property type="project" value="TreeGrafter"/>
</dbReference>
<dbReference type="PANTHER" id="PTHR46543">
    <property type="entry name" value="ZINC FINGER CCHC DOMAIN-CONTAINING PROTEIN 7"/>
    <property type="match status" value="1"/>
</dbReference>
<dbReference type="PANTHER" id="PTHR46543:SF1">
    <property type="entry name" value="ZINC FINGER CCHC DOMAIN-CONTAINING PROTEIN 7"/>
    <property type="match status" value="1"/>
</dbReference>
<keyword evidence="2" id="KW-0479">Metal-binding</keyword>
<dbReference type="GO" id="GO:0071035">
    <property type="term" value="P:nuclear polyadenylation-dependent rRNA catabolic process"/>
    <property type="evidence" value="ECO:0007669"/>
    <property type="project" value="TreeGrafter"/>
</dbReference>
<evidence type="ECO:0000256" key="1">
    <source>
        <dbReference type="ARBA" id="ARBA00004123"/>
    </source>
</evidence>
<keyword evidence="9" id="KW-1185">Reference proteome</keyword>
<keyword evidence="3" id="KW-0677">Repeat</keyword>
<evidence type="ECO:0000313" key="8">
    <source>
        <dbReference type="Ensembl" id="ENSSPUP00000012423.1"/>
    </source>
</evidence>
<organism evidence="8 9">
    <name type="scientific">Sphenodon punctatus</name>
    <name type="common">Tuatara</name>
    <name type="synonym">Hatteria punctata</name>
    <dbReference type="NCBI Taxonomy" id="8508"/>
    <lineage>
        <taxon>Eukaryota</taxon>
        <taxon>Metazoa</taxon>
        <taxon>Chordata</taxon>
        <taxon>Craniata</taxon>
        <taxon>Vertebrata</taxon>
        <taxon>Euteleostomi</taxon>
        <taxon>Lepidosauria</taxon>
        <taxon>Sphenodontia</taxon>
        <taxon>Sphenodontidae</taxon>
        <taxon>Sphenodon</taxon>
    </lineage>
</organism>
<evidence type="ECO:0000256" key="3">
    <source>
        <dbReference type="ARBA" id="ARBA00022737"/>
    </source>
</evidence>
<dbReference type="GO" id="GO:0031499">
    <property type="term" value="C:TRAMP complex"/>
    <property type="evidence" value="ECO:0007669"/>
    <property type="project" value="TreeGrafter"/>
</dbReference>
<keyword evidence="6" id="KW-0539">Nucleus</keyword>
<dbReference type="AlphaFoldDB" id="A0A8D0L741"/>
<dbReference type="InterPro" id="IPR051644">
    <property type="entry name" value="TRAMP_AT-DNA-binding"/>
</dbReference>
<evidence type="ECO:0000256" key="5">
    <source>
        <dbReference type="ARBA" id="ARBA00022833"/>
    </source>
</evidence>
<dbReference type="Proteomes" id="UP000694392">
    <property type="component" value="Unplaced"/>
</dbReference>
<dbReference type="GO" id="GO:0071037">
    <property type="term" value="P:nuclear polyadenylation-dependent snRNA catabolic process"/>
    <property type="evidence" value="ECO:0007669"/>
    <property type="project" value="TreeGrafter"/>
</dbReference>
<dbReference type="GeneTree" id="ENSGT00940000165421"/>
<feature type="region of interest" description="Disordered" evidence="7">
    <location>
        <begin position="43"/>
        <end position="75"/>
    </location>
</feature>
<dbReference type="GO" id="GO:0071036">
    <property type="term" value="P:nuclear polyadenylation-dependent snoRNA catabolic process"/>
    <property type="evidence" value="ECO:0007669"/>
    <property type="project" value="TreeGrafter"/>
</dbReference>
<evidence type="ECO:0008006" key="10">
    <source>
        <dbReference type="Google" id="ProtNLM"/>
    </source>
</evidence>
<dbReference type="GO" id="GO:0008270">
    <property type="term" value="F:zinc ion binding"/>
    <property type="evidence" value="ECO:0007669"/>
    <property type="project" value="UniProtKB-KW"/>
</dbReference>
<keyword evidence="4" id="KW-0863">Zinc-finger</keyword>
<dbReference type="Ensembl" id="ENSSPUT00000013242.1">
    <property type="protein sequence ID" value="ENSSPUP00000012423.1"/>
    <property type="gene ID" value="ENSSPUG00000009544.1"/>
</dbReference>
<feature type="region of interest" description="Disordered" evidence="7">
    <location>
        <begin position="110"/>
        <end position="133"/>
    </location>
</feature>
<evidence type="ECO:0000256" key="6">
    <source>
        <dbReference type="ARBA" id="ARBA00023242"/>
    </source>
</evidence>
<accession>A0A8D0L741</accession>